<feature type="region of interest" description="Disordered" evidence="1">
    <location>
        <begin position="50"/>
        <end position="73"/>
    </location>
</feature>
<proteinExistence type="predicted"/>
<feature type="region of interest" description="Disordered" evidence="1">
    <location>
        <begin position="875"/>
        <end position="979"/>
    </location>
</feature>
<sequence>MDGSFKLGEKKRRFNPGPSYDFEINLFPPTHDSYPEFDFQELTELQKNVRKAEDEEEKGRARKNLQRALRGESRPAVTKFYQLSKGDGYDKNDPFIDDSEEFDETVPPSVDTIKGGFYVNRGLAELKEVEEPPERIAQPRPKDYPDDDKIKRMRNILKQKFDDKKKRLKDQAKLMKKKQKEEKLLAKYGRVAEDKSKMADASFNVKSSLQQKRAKKLVTIPTETSNQDNSISETLKESSSINEPSKLLANPVQADKDDDHLPLSTFASGTATLPSTSQQSGIVKRRPVEPDDETNKMINAFKKATHNLAAPGQKKRLQRDHVLMLIGIEDRMVEQKMNTHERSRVIQGIADFIGIQKQSLYIRMKAIRDEGKKDIEILSASESIMQNEAATPTTSSATSNVVKTVNENKVVEAQTSKAATKPVTSTPTTKVPGSSNTNQNGVTAKQNGSVSQQTNGKQIIQLSEGAKVASTNQVIPNLSGITQEVLQKKFEAVYTAFAMAYKEALEKAEIDFMSQKLKLSIGGSTAVPKKIIKFDAKLNSALIDLSLFSIGVAKFYESKNVSLKQVLVGMFERCLKETPGPITTDEFLLHVAKECPKAKELLKSELLQISTKPKPLTNRIDQAENREQTSQGPTTSNATQVQTSASTSKVTQAVPTENMSLAAETLAKMFGYQSSKQLFEALNDPKQAPRIQMLMNNPAAALLMQQAMAGNKAVNASITAAAMQTAMAKKQEEEEEKRRKEKEEQKAEAKRQALEEKKRLKEEEKIRKAEEERKRRLAEQEEKERKRKELAEQAAREEAERLRKLAEQNAREEAERIRLENEHREQQQRELKRAEEQRNAARIAANTVLRKEPPVIPTLDLSGQRQRIDVKDFGMLPQAPPLESSMPTTPQSAGTPHFQTPASPFTSISSPHTPVNKQMNAVQSPQMSSPARSYGMQSPAYTHQTPSPMSYGQPQHQTQHQQQAAQQPPNSFELFYSQL</sequence>
<evidence type="ECO:0000259" key="2">
    <source>
        <dbReference type="Pfam" id="PF08729"/>
    </source>
</evidence>
<feature type="compositionally biased region" description="Basic and acidic residues" evidence="1">
    <location>
        <begin position="729"/>
        <end position="838"/>
    </location>
</feature>
<dbReference type="AlphaFoldDB" id="A0AAF3E7Z6"/>
<feature type="region of interest" description="Disordered" evidence="1">
    <location>
        <begin position="725"/>
        <end position="838"/>
    </location>
</feature>
<feature type="region of interest" description="Disordered" evidence="1">
    <location>
        <begin position="222"/>
        <end position="290"/>
    </location>
</feature>
<dbReference type="WBParaSite" id="MBELARI_LOCUS10051.1">
    <property type="protein sequence ID" value="MBELARI_LOCUS10051.1"/>
    <property type="gene ID" value="MBELARI_LOCUS10051"/>
</dbReference>
<feature type="compositionally biased region" description="Low complexity" evidence="1">
    <location>
        <begin position="953"/>
        <end position="969"/>
    </location>
</feature>
<feature type="compositionally biased region" description="Polar residues" evidence="1">
    <location>
        <begin position="265"/>
        <end position="281"/>
    </location>
</feature>
<feature type="region of interest" description="Disordered" evidence="1">
    <location>
        <begin position="415"/>
        <end position="455"/>
    </location>
</feature>
<feature type="compositionally biased region" description="Polar residues" evidence="1">
    <location>
        <begin position="628"/>
        <end position="652"/>
    </location>
</feature>
<feature type="domain" description="Hpc2-related" evidence="2">
    <location>
        <begin position="85"/>
        <end position="122"/>
    </location>
</feature>
<keyword evidence="3" id="KW-1185">Reference proteome</keyword>
<protein>
    <submittedName>
        <fullName evidence="4">Hpc2-related domain-containing protein</fullName>
    </submittedName>
</protein>
<accession>A0AAF3E7Z6</accession>
<feature type="region of interest" description="Disordered" evidence="1">
    <location>
        <begin position="129"/>
        <end position="150"/>
    </location>
</feature>
<reference evidence="4" key="1">
    <citation type="submission" date="2024-02" db="UniProtKB">
        <authorList>
            <consortium name="WormBaseParasite"/>
        </authorList>
    </citation>
    <scope>IDENTIFICATION</scope>
</reference>
<evidence type="ECO:0000313" key="3">
    <source>
        <dbReference type="Proteomes" id="UP000887575"/>
    </source>
</evidence>
<evidence type="ECO:0000313" key="4">
    <source>
        <dbReference type="WBParaSite" id="MBELARI_LOCUS10051.1"/>
    </source>
</evidence>
<evidence type="ECO:0000256" key="1">
    <source>
        <dbReference type="SAM" id="MobiDB-lite"/>
    </source>
</evidence>
<dbReference type="Pfam" id="PF08729">
    <property type="entry name" value="HUN"/>
    <property type="match status" value="1"/>
</dbReference>
<dbReference type="Proteomes" id="UP000887575">
    <property type="component" value="Unassembled WGS sequence"/>
</dbReference>
<feature type="compositionally biased region" description="Basic and acidic residues" evidence="1">
    <location>
        <begin position="50"/>
        <end position="59"/>
    </location>
</feature>
<organism evidence="3 4">
    <name type="scientific">Mesorhabditis belari</name>
    <dbReference type="NCBI Taxonomy" id="2138241"/>
    <lineage>
        <taxon>Eukaryota</taxon>
        <taxon>Metazoa</taxon>
        <taxon>Ecdysozoa</taxon>
        <taxon>Nematoda</taxon>
        <taxon>Chromadorea</taxon>
        <taxon>Rhabditida</taxon>
        <taxon>Rhabditina</taxon>
        <taxon>Rhabditomorpha</taxon>
        <taxon>Rhabditoidea</taxon>
        <taxon>Rhabditidae</taxon>
        <taxon>Mesorhabditinae</taxon>
        <taxon>Mesorhabditis</taxon>
    </lineage>
</organism>
<feature type="compositionally biased region" description="Polar residues" evidence="1">
    <location>
        <begin position="436"/>
        <end position="455"/>
    </location>
</feature>
<feature type="region of interest" description="Disordered" evidence="1">
    <location>
        <begin position="624"/>
        <end position="652"/>
    </location>
</feature>
<feature type="compositionally biased region" description="Polar residues" evidence="1">
    <location>
        <begin position="885"/>
        <end position="952"/>
    </location>
</feature>
<feature type="compositionally biased region" description="Low complexity" evidence="1">
    <location>
        <begin position="415"/>
        <end position="435"/>
    </location>
</feature>
<name>A0AAF3E7Z6_9BILA</name>
<feature type="compositionally biased region" description="Basic and acidic residues" evidence="1">
    <location>
        <begin position="140"/>
        <end position="150"/>
    </location>
</feature>
<feature type="compositionally biased region" description="Polar residues" evidence="1">
    <location>
        <begin position="222"/>
        <end position="243"/>
    </location>
</feature>
<dbReference type="InterPro" id="IPR014840">
    <property type="entry name" value="HRD"/>
</dbReference>